<feature type="compositionally biased region" description="Basic and acidic residues" evidence="1">
    <location>
        <begin position="47"/>
        <end position="64"/>
    </location>
</feature>
<gene>
    <name evidence="2" type="ORF">OXYTRIMIC_486</name>
</gene>
<proteinExistence type="predicted"/>
<sequence>MDHTQFSGGPRNGKNQHWENRQKENQNTYIKKREFWQAVQEVRFAHRDRSKDQEVLGKKEEGNRKVPLNNQMGFKSKLKIGQSNPSKKINEPMIQRVELEKHMDGSKCLQGDLMEFKKIIDLTEVQCQGFDKIIYAKKGWKPMVTRMITVVCCPSSRVRLEKALVRKYEERNAARRRGARERDLWSEKQHEHKLKINEDWTHFDLIPGNHIVEETMESITRQIEELQFSQGKTKSQSYLQWS</sequence>
<organism evidence="2 3">
    <name type="scientific">Oxytricha trifallax</name>
    <dbReference type="NCBI Taxonomy" id="1172189"/>
    <lineage>
        <taxon>Eukaryota</taxon>
        <taxon>Sar</taxon>
        <taxon>Alveolata</taxon>
        <taxon>Ciliophora</taxon>
        <taxon>Intramacronucleata</taxon>
        <taxon>Spirotrichea</taxon>
        <taxon>Stichotrichia</taxon>
        <taxon>Sporadotrichida</taxon>
        <taxon>Oxytrichidae</taxon>
        <taxon>Oxytrichinae</taxon>
        <taxon>Oxytricha</taxon>
    </lineage>
</organism>
<feature type="region of interest" description="Disordered" evidence="1">
    <location>
        <begin position="1"/>
        <end position="29"/>
    </location>
</feature>
<name>A0A073HY18_9SPIT</name>
<evidence type="ECO:0000313" key="3">
    <source>
        <dbReference type="Proteomes" id="UP000053232"/>
    </source>
</evidence>
<reference evidence="3" key="1">
    <citation type="journal article" date="2014" name="Cell">
        <title>The Architecture of a Scrambled Genome Reveals Massive Levels of Genomic Rearrangement during Development.</title>
        <authorList>
            <person name="Chen X."/>
            <person name="Bracht J.R."/>
            <person name="Goldman A.D."/>
            <person name="Dolzhenko E."/>
            <person name="Clay D.M."/>
            <person name="Swart E.C."/>
            <person name="Perlman D.H."/>
            <person name="Doak T.G."/>
            <person name="Stuart A."/>
            <person name="Amemiya C.T."/>
            <person name="Sebra R.P."/>
            <person name="Landweber L.F."/>
        </authorList>
    </citation>
    <scope>NUCLEOTIDE SEQUENCE [LARGE SCALE GENOMIC DNA]</scope>
    <source>
        <strain evidence="3">JRB310</strain>
    </source>
</reference>
<dbReference type="EMBL" id="ARYC01002202">
    <property type="protein sequence ID" value="KEJ82913.1"/>
    <property type="molecule type" value="Genomic_DNA"/>
</dbReference>
<feature type="region of interest" description="Disordered" evidence="1">
    <location>
        <begin position="47"/>
        <end position="68"/>
    </location>
</feature>
<comment type="caution">
    <text evidence="2">The sequence shown here is derived from an EMBL/GenBank/DDBJ whole genome shotgun (WGS) entry which is preliminary data.</text>
</comment>
<dbReference type="AlphaFoldDB" id="A0A073HY18"/>
<evidence type="ECO:0000256" key="1">
    <source>
        <dbReference type="SAM" id="MobiDB-lite"/>
    </source>
</evidence>
<evidence type="ECO:0000313" key="2">
    <source>
        <dbReference type="EMBL" id="KEJ82913.1"/>
    </source>
</evidence>
<accession>A0A073HY18</accession>
<keyword evidence="3" id="KW-1185">Reference proteome</keyword>
<protein>
    <submittedName>
        <fullName evidence="2">Uncharacterized protein</fullName>
    </submittedName>
</protein>
<dbReference type="Proteomes" id="UP000053232">
    <property type="component" value="Unassembled WGS sequence"/>
</dbReference>